<feature type="domain" description="F-box" evidence="1">
    <location>
        <begin position="12"/>
        <end position="63"/>
    </location>
</feature>
<keyword evidence="3" id="KW-1185">Reference proteome</keyword>
<evidence type="ECO:0000313" key="3">
    <source>
        <dbReference type="Proteomes" id="UP000187203"/>
    </source>
</evidence>
<reference evidence="3" key="1">
    <citation type="submission" date="2013-09" db="EMBL/GenBank/DDBJ databases">
        <title>Corchorus olitorius genome sequencing.</title>
        <authorList>
            <person name="Alam M."/>
            <person name="Haque M.S."/>
            <person name="Islam M.S."/>
            <person name="Emdad E.M."/>
            <person name="Islam M.M."/>
            <person name="Ahmed B."/>
            <person name="Halim A."/>
            <person name="Hossen Q.M.M."/>
            <person name="Hossain M.Z."/>
            <person name="Ahmed R."/>
            <person name="Khan M.M."/>
            <person name="Islam R."/>
            <person name="Rashid M.M."/>
            <person name="Khan S.A."/>
            <person name="Rahman M.S."/>
            <person name="Alam M."/>
            <person name="Yahiya A.S."/>
            <person name="Khan M.S."/>
            <person name="Azam M.S."/>
            <person name="Haque T."/>
            <person name="Lashkar M.Z.H."/>
            <person name="Akhand A.I."/>
            <person name="Morshed G."/>
            <person name="Roy S."/>
            <person name="Uddin K.S."/>
            <person name="Rabeya T."/>
            <person name="Hossain A.S."/>
            <person name="Chowdhury A."/>
            <person name="Snigdha A.R."/>
            <person name="Mortoza M.S."/>
            <person name="Matin S.A."/>
            <person name="Hoque S.M.E."/>
            <person name="Islam M.K."/>
            <person name="Roy D.K."/>
            <person name="Haider R."/>
            <person name="Moosa M.M."/>
            <person name="Elias S.M."/>
            <person name="Hasan A.M."/>
            <person name="Jahan S."/>
            <person name="Shafiuddin M."/>
            <person name="Mahmood N."/>
            <person name="Shommy N.S."/>
        </authorList>
    </citation>
    <scope>NUCLEOTIDE SEQUENCE [LARGE SCALE GENOMIC DNA]</scope>
    <source>
        <strain evidence="3">cv. O-4</strain>
    </source>
</reference>
<dbReference type="InterPro" id="IPR036047">
    <property type="entry name" value="F-box-like_dom_sf"/>
</dbReference>
<dbReference type="Pfam" id="PF00646">
    <property type="entry name" value="F-box"/>
    <property type="match status" value="1"/>
</dbReference>
<evidence type="ECO:0000259" key="1">
    <source>
        <dbReference type="PROSITE" id="PS50181"/>
    </source>
</evidence>
<dbReference type="PROSITE" id="PS50181">
    <property type="entry name" value="FBOX"/>
    <property type="match status" value="1"/>
</dbReference>
<dbReference type="Proteomes" id="UP000187203">
    <property type="component" value="Unassembled WGS sequence"/>
</dbReference>
<comment type="caution">
    <text evidence="2">The sequence shown here is derived from an EMBL/GenBank/DDBJ whole genome shotgun (WGS) entry which is preliminary data.</text>
</comment>
<protein>
    <recommendedName>
        <fullName evidence="1">F-box domain-containing protein</fullName>
    </recommendedName>
</protein>
<organism evidence="2 3">
    <name type="scientific">Corchorus olitorius</name>
    <dbReference type="NCBI Taxonomy" id="93759"/>
    <lineage>
        <taxon>Eukaryota</taxon>
        <taxon>Viridiplantae</taxon>
        <taxon>Streptophyta</taxon>
        <taxon>Embryophyta</taxon>
        <taxon>Tracheophyta</taxon>
        <taxon>Spermatophyta</taxon>
        <taxon>Magnoliopsida</taxon>
        <taxon>eudicotyledons</taxon>
        <taxon>Gunneridae</taxon>
        <taxon>Pentapetalae</taxon>
        <taxon>rosids</taxon>
        <taxon>malvids</taxon>
        <taxon>Malvales</taxon>
        <taxon>Malvaceae</taxon>
        <taxon>Grewioideae</taxon>
        <taxon>Apeibeae</taxon>
        <taxon>Corchorus</taxon>
    </lineage>
</organism>
<proteinExistence type="predicted"/>
<dbReference type="InterPro" id="IPR001810">
    <property type="entry name" value="F-box_dom"/>
</dbReference>
<dbReference type="EMBL" id="AWUE01015734">
    <property type="protein sequence ID" value="OMO95938.1"/>
    <property type="molecule type" value="Genomic_DNA"/>
</dbReference>
<dbReference type="AlphaFoldDB" id="A0A1R3JM59"/>
<sequence>MELGKEDGCVGESRLMWLPLELQQKMLELLPASDLARLSCVSSELKTLCDPTEQLIAGWPSYF</sequence>
<dbReference type="OrthoDB" id="10411158at2759"/>
<dbReference type="SUPFAM" id="SSF81383">
    <property type="entry name" value="F-box domain"/>
    <property type="match status" value="1"/>
</dbReference>
<accession>A0A1R3JM59</accession>
<gene>
    <name evidence="2" type="ORF">COLO4_15597</name>
</gene>
<evidence type="ECO:0000313" key="2">
    <source>
        <dbReference type="EMBL" id="OMO95938.1"/>
    </source>
</evidence>
<name>A0A1R3JM59_9ROSI</name>